<dbReference type="OrthoDB" id="1903537at2759"/>
<comment type="function">
    <text evidence="5">Catalyzes the intramolecular cyclization of bicyclic chalcones into tricyclic (S)-flavanones. Responsible for the isomerization of 4,2',4',6'-tetrahydroxychalcone (also termed chalcone) into naringenin.</text>
</comment>
<comment type="catalytic activity">
    <reaction evidence="6">
        <text>a chalcone = a flavanone.</text>
        <dbReference type="EC" id="5.5.1.6"/>
    </reaction>
</comment>
<dbReference type="GO" id="GO:0009813">
    <property type="term" value="P:flavonoid biosynthetic process"/>
    <property type="evidence" value="ECO:0007669"/>
    <property type="project" value="UniProtKB-UniPathway"/>
</dbReference>
<feature type="domain" description="Chalcone isomerase" evidence="9">
    <location>
        <begin position="214"/>
        <end position="345"/>
    </location>
</feature>
<evidence type="ECO:0000256" key="4">
    <source>
        <dbReference type="ARBA" id="ARBA00023241"/>
    </source>
</evidence>
<dbReference type="PANTHER" id="PTHR28039">
    <property type="entry name" value="CHALCONE--FLAVONONE ISOMERASE 1-RELATED"/>
    <property type="match status" value="1"/>
</dbReference>
<gene>
    <name evidence="10" type="ORF">Acr_03g0013910</name>
</gene>
<dbReference type="GO" id="GO:0045430">
    <property type="term" value="F:chalcone isomerase activity"/>
    <property type="evidence" value="ECO:0007669"/>
    <property type="project" value="UniProtKB-EC"/>
</dbReference>
<evidence type="ECO:0000256" key="1">
    <source>
        <dbReference type="ARBA" id="ARBA00004966"/>
    </source>
</evidence>
<dbReference type="PANTHER" id="PTHR28039:SF8">
    <property type="entry name" value="CHALCONE--FLAVANONE ISOMERASE 1-RELATED"/>
    <property type="match status" value="1"/>
</dbReference>
<protein>
    <recommendedName>
        <fullName evidence="7">Chalcone-flavonone isomerase family protein</fullName>
    </recommendedName>
</protein>
<keyword evidence="3 10" id="KW-0413">Isomerase</keyword>
<name>A0A7J0EG63_9ERIC</name>
<reference evidence="10 11" key="1">
    <citation type="submission" date="2019-07" db="EMBL/GenBank/DDBJ databases">
        <title>De Novo Assembly of kiwifruit Actinidia rufa.</title>
        <authorList>
            <person name="Sugita-Konishi S."/>
            <person name="Sato K."/>
            <person name="Mori E."/>
            <person name="Abe Y."/>
            <person name="Kisaki G."/>
            <person name="Hamano K."/>
            <person name="Suezawa K."/>
            <person name="Otani M."/>
            <person name="Fukuda T."/>
            <person name="Manabe T."/>
            <person name="Gomi K."/>
            <person name="Tabuchi M."/>
            <person name="Akimitsu K."/>
            <person name="Kataoka I."/>
        </authorList>
    </citation>
    <scope>NUCLEOTIDE SEQUENCE [LARGE SCALE GENOMIC DNA]</scope>
    <source>
        <strain evidence="11">cv. Fuchu</strain>
    </source>
</reference>
<evidence type="ECO:0000256" key="8">
    <source>
        <dbReference type="SAM" id="MobiDB-lite"/>
    </source>
</evidence>
<dbReference type="Pfam" id="PF02431">
    <property type="entry name" value="Chalcone"/>
    <property type="match status" value="2"/>
</dbReference>
<comment type="pathway">
    <text evidence="1">Secondary metabolite biosynthesis; flavonoid biosynthesis.</text>
</comment>
<feature type="region of interest" description="Disordered" evidence="8">
    <location>
        <begin position="351"/>
        <end position="371"/>
    </location>
</feature>
<dbReference type="UniPathway" id="UPA00154"/>
<dbReference type="InterPro" id="IPR016088">
    <property type="entry name" value="Chalcone_isomerase_3-sand"/>
</dbReference>
<dbReference type="EMBL" id="BJWL01000003">
    <property type="protein sequence ID" value="GFY84617.1"/>
    <property type="molecule type" value="Genomic_DNA"/>
</dbReference>
<evidence type="ECO:0000256" key="3">
    <source>
        <dbReference type="ARBA" id="ARBA00023235"/>
    </source>
</evidence>
<evidence type="ECO:0000313" key="10">
    <source>
        <dbReference type="EMBL" id="GFY84617.1"/>
    </source>
</evidence>
<comment type="caution">
    <text evidence="10">The sequence shown here is derived from an EMBL/GenBank/DDBJ whole genome shotgun (WGS) entry which is preliminary data.</text>
</comment>
<dbReference type="Proteomes" id="UP000585474">
    <property type="component" value="Unassembled WGS sequence"/>
</dbReference>
<evidence type="ECO:0000256" key="6">
    <source>
        <dbReference type="ARBA" id="ARBA00034056"/>
    </source>
</evidence>
<keyword evidence="11" id="KW-1185">Reference proteome</keyword>
<evidence type="ECO:0000313" key="11">
    <source>
        <dbReference type="Proteomes" id="UP000585474"/>
    </source>
</evidence>
<dbReference type="Gene3D" id="1.10.890.20">
    <property type="match status" value="2"/>
</dbReference>
<organism evidence="10 11">
    <name type="scientific">Actinidia rufa</name>
    <dbReference type="NCBI Taxonomy" id="165716"/>
    <lineage>
        <taxon>Eukaryota</taxon>
        <taxon>Viridiplantae</taxon>
        <taxon>Streptophyta</taxon>
        <taxon>Embryophyta</taxon>
        <taxon>Tracheophyta</taxon>
        <taxon>Spermatophyta</taxon>
        <taxon>Magnoliopsida</taxon>
        <taxon>eudicotyledons</taxon>
        <taxon>Gunneridae</taxon>
        <taxon>Pentapetalae</taxon>
        <taxon>asterids</taxon>
        <taxon>Ericales</taxon>
        <taxon>Actinidiaceae</taxon>
        <taxon>Actinidia</taxon>
    </lineage>
</organism>
<accession>A0A7J0EG63</accession>
<sequence>MSPPQVTGVQIETVVFPPTAKPTGTDKPFFLGGAGERGLEIEGRFIKFTAIGVYLEESAVPSLAVKWKGKSAEELTESVEFFRDIVSGRKPNIHTSGHAGNCHHQLGSTTTRPSPTVAKPSSPYKLLLGLDEGGEVRVGSHKIHGGCIRDLVVTMRSCSGGILGGNGLWQLEGEEVGRKSWYVVVGGASCLLAVTCKGGGRSALAVGSPGLQVSRNTKNGPFEKFTQVTMILPLTGKQYSEKVTENCVAYWKAVGIYTDAEAKAVEKFIEAFKEETFPPGASIMFTQSPHGSLTISFSKDCSVPETGSAVIENKHLSEAVLESIIGKHGVSPAAKQSLAARMSELLKECNNEAPETVKPQTETAAPKEISV</sequence>
<evidence type="ECO:0000256" key="2">
    <source>
        <dbReference type="ARBA" id="ARBA00007166"/>
    </source>
</evidence>
<proteinExistence type="inferred from homology"/>
<dbReference type="SUPFAM" id="SSF54626">
    <property type="entry name" value="Chalcone isomerase"/>
    <property type="match status" value="2"/>
</dbReference>
<dbReference type="InterPro" id="IPR016089">
    <property type="entry name" value="Chalcone_isomerase_bundle_sf"/>
</dbReference>
<dbReference type="InterPro" id="IPR016087">
    <property type="entry name" value="Chalcone_isomerase"/>
</dbReference>
<dbReference type="InterPro" id="IPR044164">
    <property type="entry name" value="CFI"/>
</dbReference>
<evidence type="ECO:0000259" key="9">
    <source>
        <dbReference type="Pfam" id="PF02431"/>
    </source>
</evidence>
<dbReference type="AlphaFoldDB" id="A0A7J0EG63"/>
<feature type="region of interest" description="Disordered" evidence="8">
    <location>
        <begin position="94"/>
        <end position="118"/>
    </location>
</feature>
<keyword evidence="4" id="KW-0284">Flavonoid biosynthesis</keyword>
<dbReference type="InterPro" id="IPR036298">
    <property type="entry name" value="Chalcone_isomerase_sf"/>
</dbReference>
<feature type="domain" description="Chalcone isomerase" evidence="9">
    <location>
        <begin position="11"/>
        <end position="89"/>
    </location>
</feature>
<dbReference type="Gene3D" id="3.50.70.10">
    <property type="match status" value="2"/>
</dbReference>
<comment type="similarity">
    <text evidence="2 7">Belongs to the chalcone isomerase family.</text>
</comment>
<evidence type="ECO:0000256" key="5">
    <source>
        <dbReference type="ARBA" id="ARBA00025429"/>
    </source>
</evidence>
<evidence type="ECO:0000256" key="7">
    <source>
        <dbReference type="RuleBase" id="RU361158"/>
    </source>
</evidence>